<evidence type="ECO:0000256" key="1">
    <source>
        <dbReference type="ARBA" id="ARBA00022691"/>
    </source>
</evidence>
<dbReference type="CDD" id="cd09281">
    <property type="entry name" value="UPF0066"/>
    <property type="match status" value="1"/>
</dbReference>
<evidence type="ECO:0000259" key="3">
    <source>
        <dbReference type="PROSITE" id="PS51668"/>
    </source>
</evidence>
<dbReference type="PANTHER" id="PTHR12818">
    <property type="entry name" value="TRNA (ADENINE(37)-N6)-METHYLTRANSFERASE"/>
    <property type="match status" value="1"/>
</dbReference>
<comment type="caution">
    <text evidence="4">The sequence shown here is derived from an EMBL/GenBank/DDBJ whole genome shotgun (WGS) entry which is preliminary data.</text>
</comment>
<dbReference type="Gene3D" id="2.40.30.70">
    <property type="entry name" value="YaeB-like"/>
    <property type="match status" value="1"/>
</dbReference>
<protein>
    <submittedName>
        <fullName evidence="4">tRNA (N6-threonylcarbamoyladenosine(37)-N6)-methyltransferase TrmO</fullName>
    </submittedName>
</protein>
<evidence type="ECO:0000313" key="5">
    <source>
        <dbReference type="Proteomes" id="UP001595443"/>
    </source>
</evidence>
<dbReference type="Proteomes" id="UP001595443">
    <property type="component" value="Unassembled WGS sequence"/>
</dbReference>
<accession>A0ABV7ACK5</accession>
<keyword evidence="5" id="KW-1185">Reference proteome</keyword>
<proteinExistence type="inferred from homology"/>
<dbReference type="EMBL" id="JBHRSK010000003">
    <property type="protein sequence ID" value="MFC2967051.1"/>
    <property type="molecule type" value="Genomic_DNA"/>
</dbReference>
<dbReference type="InterPro" id="IPR036414">
    <property type="entry name" value="YaeB_N_sf"/>
</dbReference>
<keyword evidence="1" id="KW-0949">S-adenosyl-L-methionine</keyword>
<dbReference type="RefSeq" id="WP_377831679.1">
    <property type="nucleotide sequence ID" value="NZ_JBHRSK010000003.1"/>
</dbReference>
<dbReference type="InterPro" id="IPR036413">
    <property type="entry name" value="YaeB-like_sf"/>
</dbReference>
<dbReference type="PROSITE" id="PS51668">
    <property type="entry name" value="TSAA_2"/>
    <property type="match status" value="1"/>
</dbReference>
<feature type="domain" description="TsaA-like" evidence="3">
    <location>
        <begin position="27"/>
        <end position="161"/>
    </location>
</feature>
<dbReference type="SUPFAM" id="SSF118196">
    <property type="entry name" value="YaeB-like"/>
    <property type="match status" value="1"/>
</dbReference>
<evidence type="ECO:0000256" key="2">
    <source>
        <dbReference type="ARBA" id="ARBA00033753"/>
    </source>
</evidence>
<gene>
    <name evidence="4" type="primary">tsaA</name>
    <name evidence="4" type="ORF">ACFOES_02995</name>
</gene>
<organism evidence="4 5">
    <name type="scientific">Acidimangrovimonas pyrenivorans</name>
    <dbReference type="NCBI Taxonomy" id="2030798"/>
    <lineage>
        <taxon>Bacteria</taxon>
        <taxon>Pseudomonadati</taxon>
        <taxon>Pseudomonadota</taxon>
        <taxon>Alphaproteobacteria</taxon>
        <taxon>Rhodobacterales</taxon>
        <taxon>Paracoccaceae</taxon>
        <taxon>Acidimangrovimonas</taxon>
    </lineage>
</organism>
<dbReference type="NCBIfam" id="TIGR00104">
    <property type="entry name" value="tRNA_TsaA"/>
    <property type="match status" value="1"/>
</dbReference>
<dbReference type="PANTHER" id="PTHR12818:SF0">
    <property type="entry name" value="TRNA (ADENINE(37)-N6)-METHYLTRANSFERASE"/>
    <property type="match status" value="1"/>
</dbReference>
<dbReference type="Pfam" id="PF01980">
    <property type="entry name" value="TrmO_N"/>
    <property type="match status" value="1"/>
</dbReference>
<dbReference type="InterPro" id="IPR040372">
    <property type="entry name" value="YaeB-like"/>
</dbReference>
<name>A0ABV7ACK5_9RHOB</name>
<reference evidence="5" key="1">
    <citation type="journal article" date="2019" name="Int. J. Syst. Evol. Microbiol.">
        <title>The Global Catalogue of Microorganisms (GCM) 10K type strain sequencing project: providing services to taxonomists for standard genome sequencing and annotation.</title>
        <authorList>
            <consortium name="The Broad Institute Genomics Platform"/>
            <consortium name="The Broad Institute Genome Sequencing Center for Infectious Disease"/>
            <person name="Wu L."/>
            <person name="Ma J."/>
        </authorList>
    </citation>
    <scope>NUCLEOTIDE SEQUENCE [LARGE SCALE GENOMIC DNA]</scope>
    <source>
        <strain evidence="5">KCTC 62192</strain>
    </source>
</reference>
<sequence length="162" mass="17916">MTEERNPMRPGEVALAFDPAERAEAGITFIGRLRTPWKKGDCPRNLRKARERGGAFSVELDPAYRDGLTGLEPGQAIILLYWMNQARRDLIVQTPGHADGPRGTFALRSPVRPNPVSLATVRITALELEEGRISVDALDCFDGTPLVDIKPWRDTIDVPPTS</sequence>
<dbReference type="InterPro" id="IPR023370">
    <property type="entry name" value="TrmO-like_N"/>
</dbReference>
<comment type="similarity">
    <text evidence="2">Belongs to the tRNA methyltransferase O family.</text>
</comment>
<evidence type="ECO:0000313" key="4">
    <source>
        <dbReference type="EMBL" id="MFC2967051.1"/>
    </source>
</evidence>